<gene>
    <name evidence="2" type="ORF">PZA18_10280</name>
</gene>
<sequence length="87" mass="9306">MKNVDAIQKSLNSNVIFVLVGMSGGLLTRAKYPGATNTSMGRANREMALRKVMADVRIDAGHGMKKPAKLGSAGVGMQKPDFRDKSI</sequence>
<dbReference type="Proteomes" id="UP001172778">
    <property type="component" value="Unassembled WGS sequence"/>
</dbReference>
<feature type="region of interest" description="Disordered" evidence="1">
    <location>
        <begin position="65"/>
        <end position="87"/>
    </location>
</feature>
<dbReference type="EMBL" id="JARRAF010000010">
    <property type="protein sequence ID" value="MDK2124438.1"/>
    <property type="molecule type" value="Genomic_DNA"/>
</dbReference>
<accession>A0ABT7DWK5</accession>
<protein>
    <submittedName>
        <fullName evidence="2">Uncharacterized protein</fullName>
    </submittedName>
</protein>
<reference evidence="2" key="1">
    <citation type="submission" date="2023-03" db="EMBL/GenBank/DDBJ databases">
        <title>Chitinimonas shenzhenensis gen. nov., sp. nov., a novel member of family Burkholderiaceae isolated from activated sludge collected in Shen Zhen, China.</title>
        <authorList>
            <person name="Wang X."/>
        </authorList>
    </citation>
    <scope>NUCLEOTIDE SEQUENCE</scope>
    <source>
        <strain evidence="2">DQS-5</strain>
    </source>
</reference>
<evidence type="ECO:0000313" key="2">
    <source>
        <dbReference type="EMBL" id="MDK2124438.1"/>
    </source>
</evidence>
<evidence type="ECO:0000256" key="1">
    <source>
        <dbReference type="SAM" id="MobiDB-lite"/>
    </source>
</evidence>
<name>A0ABT7DWK5_9NEIS</name>
<dbReference type="RefSeq" id="WP_284100751.1">
    <property type="nucleotide sequence ID" value="NZ_JARRAF010000010.1"/>
</dbReference>
<keyword evidence="3" id="KW-1185">Reference proteome</keyword>
<evidence type="ECO:0000313" key="3">
    <source>
        <dbReference type="Proteomes" id="UP001172778"/>
    </source>
</evidence>
<comment type="caution">
    <text evidence="2">The sequence shown here is derived from an EMBL/GenBank/DDBJ whole genome shotgun (WGS) entry which is preliminary data.</text>
</comment>
<organism evidence="2 3">
    <name type="scientific">Parachitinimonas caeni</name>
    <dbReference type="NCBI Taxonomy" id="3031301"/>
    <lineage>
        <taxon>Bacteria</taxon>
        <taxon>Pseudomonadati</taxon>
        <taxon>Pseudomonadota</taxon>
        <taxon>Betaproteobacteria</taxon>
        <taxon>Neisseriales</taxon>
        <taxon>Chitinibacteraceae</taxon>
        <taxon>Parachitinimonas</taxon>
    </lineage>
</organism>
<proteinExistence type="predicted"/>